<reference evidence="4" key="1">
    <citation type="journal article" date="2019" name="Int. J. Syst. Evol. Microbiol.">
        <title>The Global Catalogue of Microorganisms (GCM) 10K type strain sequencing project: providing services to taxonomists for standard genome sequencing and annotation.</title>
        <authorList>
            <consortium name="The Broad Institute Genomics Platform"/>
            <consortium name="The Broad Institute Genome Sequencing Center for Infectious Disease"/>
            <person name="Wu L."/>
            <person name="Ma J."/>
        </authorList>
    </citation>
    <scope>NUCLEOTIDE SEQUENCE [LARGE SCALE GENOMIC DNA]</scope>
    <source>
        <strain evidence="4">CCUG 43114</strain>
    </source>
</reference>
<feature type="transmembrane region" description="Helical" evidence="2">
    <location>
        <begin position="26"/>
        <end position="50"/>
    </location>
</feature>
<keyword evidence="2" id="KW-0812">Transmembrane</keyword>
<feature type="transmembrane region" description="Helical" evidence="2">
    <location>
        <begin position="62"/>
        <end position="87"/>
    </location>
</feature>
<protein>
    <submittedName>
        <fullName evidence="3">DUF4190 domain-containing protein</fullName>
    </submittedName>
</protein>
<comment type="caution">
    <text evidence="3">The sequence shown here is derived from an EMBL/GenBank/DDBJ whole genome shotgun (WGS) entry which is preliminary data.</text>
</comment>
<evidence type="ECO:0000256" key="1">
    <source>
        <dbReference type="SAM" id="MobiDB-lite"/>
    </source>
</evidence>
<proteinExistence type="predicted"/>
<evidence type="ECO:0000256" key="2">
    <source>
        <dbReference type="SAM" id="Phobius"/>
    </source>
</evidence>
<feature type="compositionally biased region" description="Low complexity" evidence="1">
    <location>
        <begin position="123"/>
        <end position="138"/>
    </location>
</feature>
<dbReference type="Proteomes" id="UP001596122">
    <property type="component" value="Unassembled WGS sequence"/>
</dbReference>
<feature type="compositionally biased region" description="Acidic residues" evidence="1">
    <location>
        <begin position="113"/>
        <end position="122"/>
    </location>
</feature>
<dbReference type="RefSeq" id="WP_340266578.1">
    <property type="nucleotide sequence ID" value="NZ_JBBEOG010000001.1"/>
</dbReference>
<keyword evidence="4" id="KW-1185">Reference proteome</keyword>
<sequence>MTTPPTVQDQFGPPAQPAPQQPTSGLAVAGLVLAFLAPLIGLVLSVIALGRTGPGKAKGRGLAVAGAVIGALGTLAGALLLIGIVALGSSADEETVVVDSAAQDAGVEGAAADNDDSDEAAVEEGAAPAEPSVEAGPVDPEVTEFSELTAEDWAALLREPETRAGDGVVFFAEVFQFDTNTGTNAFLANAGYTQPTTEFEFQDTVFVQLSGDAGSQLAEGDVLRVEGVVEGVLDYDTLVGGSNSVPSVTAVSIENVGLADLSGDVTLGDLEAGEYGGAEVEVTITNSGDVEYNYSVDVVAESEDGATQYETTYASADNLAPGQSTTVTASFFDDLPDDATLRIASVDRYDY</sequence>
<evidence type="ECO:0000313" key="4">
    <source>
        <dbReference type="Proteomes" id="UP001596122"/>
    </source>
</evidence>
<gene>
    <name evidence="3" type="ORF">ACFPJ6_00765</name>
</gene>
<dbReference type="EMBL" id="JBHSLD010000001">
    <property type="protein sequence ID" value="MFC5379313.1"/>
    <property type="molecule type" value="Genomic_DNA"/>
</dbReference>
<organism evidence="3 4">
    <name type="scientific">Aquipuribacter nitratireducens</name>
    <dbReference type="NCBI Taxonomy" id="650104"/>
    <lineage>
        <taxon>Bacteria</taxon>
        <taxon>Bacillati</taxon>
        <taxon>Actinomycetota</taxon>
        <taxon>Actinomycetes</taxon>
        <taxon>Micrococcales</taxon>
        <taxon>Intrasporangiaceae</taxon>
        <taxon>Aquipuribacter</taxon>
    </lineage>
</organism>
<keyword evidence="2" id="KW-0472">Membrane</keyword>
<name>A0ABW0GHA0_9MICO</name>
<accession>A0ABW0GHA0</accession>
<feature type="region of interest" description="Disordered" evidence="1">
    <location>
        <begin position="107"/>
        <end position="139"/>
    </location>
</feature>
<evidence type="ECO:0000313" key="3">
    <source>
        <dbReference type="EMBL" id="MFC5379313.1"/>
    </source>
</evidence>
<feature type="region of interest" description="Disordered" evidence="1">
    <location>
        <begin position="1"/>
        <end position="22"/>
    </location>
</feature>
<keyword evidence="2" id="KW-1133">Transmembrane helix</keyword>